<dbReference type="AlphaFoldDB" id="A0A1S1V7T7"/>
<dbReference type="Gene3D" id="3.60.40.10">
    <property type="entry name" value="PPM-type phosphatase domain"/>
    <property type="match status" value="1"/>
</dbReference>
<dbReference type="InterPro" id="IPR052016">
    <property type="entry name" value="Bact_Sigma-Reg"/>
</dbReference>
<dbReference type="InterPro" id="IPR001932">
    <property type="entry name" value="PPM-type_phosphatase-like_dom"/>
</dbReference>
<dbReference type="Pfam" id="PF07228">
    <property type="entry name" value="SpoIIE"/>
    <property type="match status" value="1"/>
</dbReference>
<reference evidence="3 4" key="1">
    <citation type="submission" date="2016-09" db="EMBL/GenBank/DDBJ databases">
        <title>Genome sequence of Eubacterium angustum.</title>
        <authorList>
            <person name="Poehlein A."/>
            <person name="Daniel R."/>
        </authorList>
    </citation>
    <scope>NUCLEOTIDE SEQUENCE [LARGE SCALE GENOMIC DNA]</scope>
    <source>
        <strain evidence="3 4">DSM 1989</strain>
    </source>
</reference>
<dbReference type="PANTHER" id="PTHR43156">
    <property type="entry name" value="STAGE II SPORULATION PROTEIN E-RELATED"/>
    <property type="match status" value="1"/>
</dbReference>
<evidence type="ECO:0000259" key="2">
    <source>
        <dbReference type="PROSITE" id="PS50113"/>
    </source>
</evidence>
<name>A0A1S1V7T7_9FIRM</name>
<dbReference type="SUPFAM" id="SSF55785">
    <property type="entry name" value="PYP-like sensor domain (PAS domain)"/>
    <property type="match status" value="1"/>
</dbReference>
<evidence type="ECO:0000256" key="1">
    <source>
        <dbReference type="ARBA" id="ARBA00022801"/>
    </source>
</evidence>
<organism evidence="3 4">
    <name type="scientific">Andreesenia angusta</name>
    <dbReference type="NCBI Taxonomy" id="39480"/>
    <lineage>
        <taxon>Bacteria</taxon>
        <taxon>Bacillati</taxon>
        <taxon>Bacillota</taxon>
        <taxon>Tissierellia</taxon>
        <taxon>Tissierellales</taxon>
        <taxon>Gottschalkiaceae</taxon>
        <taxon>Andreesenia</taxon>
    </lineage>
</organism>
<dbReference type="InterPro" id="IPR036457">
    <property type="entry name" value="PPM-type-like_dom_sf"/>
</dbReference>
<evidence type="ECO:0000313" key="4">
    <source>
        <dbReference type="Proteomes" id="UP000180254"/>
    </source>
</evidence>
<dbReference type="SMART" id="SM00331">
    <property type="entry name" value="PP2C_SIG"/>
    <property type="match status" value="1"/>
</dbReference>
<dbReference type="Gene3D" id="3.30.450.20">
    <property type="entry name" value="PAS domain"/>
    <property type="match status" value="1"/>
</dbReference>
<keyword evidence="4" id="KW-1185">Reference proteome</keyword>
<comment type="caution">
    <text evidence="3">The sequence shown here is derived from an EMBL/GenBank/DDBJ whole genome shotgun (WGS) entry which is preliminary data.</text>
</comment>
<gene>
    <name evidence="3" type="primary">rsbP</name>
    <name evidence="3" type="ORF">EUAN_17820</name>
</gene>
<dbReference type="GO" id="GO:0016791">
    <property type="term" value="F:phosphatase activity"/>
    <property type="evidence" value="ECO:0007669"/>
    <property type="project" value="TreeGrafter"/>
</dbReference>
<keyword evidence="1 3" id="KW-0378">Hydrolase</keyword>
<dbReference type="RefSeq" id="WP_071063768.1">
    <property type="nucleotide sequence ID" value="NZ_MKIE01000007.1"/>
</dbReference>
<dbReference type="Pfam" id="PF08448">
    <property type="entry name" value="PAS_4"/>
    <property type="match status" value="1"/>
</dbReference>
<dbReference type="PROSITE" id="PS50113">
    <property type="entry name" value="PAC"/>
    <property type="match status" value="1"/>
</dbReference>
<feature type="domain" description="PAC" evidence="2">
    <location>
        <begin position="82"/>
        <end position="134"/>
    </location>
</feature>
<dbReference type="EMBL" id="MKIE01000007">
    <property type="protein sequence ID" value="OHW61779.1"/>
    <property type="molecule type" value="Genomic_DNA"/>
</dbReference>
<protein>
    <submittedName>
        <fullName evidence="3">Phosphoserine phosphatase RsbP</fullName>
        <ecNumber evidence="3">3.1.3.3</ecNumber>
    </submittedName>
</protein>
<proteinExistence type="predicted"/>
<evidence type="ECO:0000313" key="3">
    <source>
        <dbReference type="EMBL" id="OHW61779.1"/>
    </source>
</evidence>
<dbReference type="Proteomes" id="UP000180254">
    <property type="component" value="Unassembled WGS sequence"/>
</dbReference>
<accession>A0A1S1V7T7</accession>
<dbReference type="STRING" id="39480.EUAN_17820"/>
<sequence>MLGHIESMLKGDSIINNYDRLASDILDGMVDWVRVIDNKGYTIYTNKSMERDLQGRALGAKCYRVFEKDSRCRRCITETTMSTGEIAEKEEIIGEKIFSIKSSPVRDDEGNIYAVVEVFRDVTKERKLEKEIMKRNEKMSKDLAFARKIQKKILPKQGKYGRVEMEYLYRPCEMLSGDMFDIFKIDESHIGFYVSDVVGHGVTASIMTMFVKQTMASIVSEYISPGEAMTNLHKNFLDLNLDVESYFTIFYGIINTEDRVLKFVNGGHNSVPFHIKSEDIGHLEGTGYPITSLFDNIVYTDSQVKLSSGDELILYTDGITEAKNREGEEYGFERLADIVGERHENPIKAIKNSVDDFIFYELEDDFTILRLKLL</sequence>
<dbReference type="InterPro" id="IPR000700">
    <property type="entry name" value="PAS-assoc_C"/>
</dbReference>
<dbReference type="InterPro" id="IPR013656">
    <property type="entry name" value="PAS_4"/>
</dbReference>
<dbReference type="EC" id="3.1.3.3" evidence="3"/>
<dbReference type="PANTHER" id="PTHR43156:SF9">
    <property type="entry name" value="HAMP DOMAIN-CONTAINING PROTEIN"/>
    <property type="match status" value="1"/>
</dbReference>
<dbReference type="InterPro" id="IPR035965">
    <property type="entry name" value="PAS-like_dom_sf"/>
</dbReference>